<accession>A0A554XH17</accession>
<feature type="region of interest" description="Disordered" evidence="5">
    <location>
        <begin position="365"/>
        <end position="507"/>
    </location>
</feature>
<feature type="transmembrane region" description="Helical" evidence="6">
    <location>
        <begin position="190"/>
        <end position="210"/>
    </location>
</feature>
<evidence type="ECO:0000256" key="6">
    <source>
        <dbReference type="SAM" id="Phobius"/>
    </source>
</evidence>
<gene>
    <name evidence="7" type="ORF">Tchar_00923</name>
</gene>
<dbReference type="InterPro" id="IPR014150">
    <property type="entry name" value="Conjugal_tfr_TrbL"/>
</dbReference>
<keyword evidence="8" id="KW-1185">Reference proteome</keyword>
<evidence type="ECO:0000256" key="5">
    <source>
        <dbReference type="SAM" id="MobiDB-lite"/>
    </source>
</evidence>
<dbReference type="InterPro" id="IPR007688">
    <property type="entry name" value="Conjugal_tfr_TrbL/VirB6"/>
</dbReference>
<protein>
    <submittedName>
        <fullName evidence="7">P-type conjugative transfer protein TrbL</fullName>
    </submittedName>
</protein>
<dbReference type="EMBL" id="VJON01000010">
    <property type="protein sequence ID" value="TSE35134.1"/>
    <property type="molecule type" value="Genomic_DNA"/>
</dbReference>
<feature type="transmembrane region" description="Helical" evidence="6">
    <location>
        <begin position="231"/>
        <end position="253"/>
    </location>
</feature>
<feature type="transmembrane region" description="Helical" evidence="6">
    <location>
        <begin position="136"/>
        <end position="158"/>
    </location>
</feature>
<evidence type="ECO:0000256" key="4">
    <source>
        <dbReference type="ARBA" id="ARBA00023136"/>
    </source>
</evidence>
<dbReference type="GO" id="GO:0030255">
    <property type="term" value="P:protein secretion by the type IV secretion system"/>
    <property type="evidence" value="ECO:0007669"/>
    <property type="project" value="InterPro"/>
</dbReference>
<feature type="compositionally biased region" description="Basic and acidic residues" evidence="5">
    <location>
        <begin position="436"/>
        <end position="453"/>
    </location>
</feature>
<dbReference type="OrthoDB" id="8525003at2"/>
<organism evidence="7 8">
    <name type="scientific">Tepidimonas charontis</name>
    <dbReference type="NCBI Taxonomy" id="2267262"/>
    <lineage>
        <taxon>Bacteria</taxon>
        <taxon>Pseudomonadati</taxon>
        <taxon>Pseudomonadota</taxon>
        <taxon>Betaproteobacteria</taxon>
        <taxon>Burkholderiales</taxon>
        <taxon>Tepidimonas</taxon>
    </lineage>
</organism>
<evidence type="ECO:0000256" key="2">
    <source>
        <dbReference type="ARBA" id="ARBA00022692"/>
    </source>
</evidence>
<keyword evidence="2 6" id="KW-0812">Transmembrane</keyword>
<feature type="transmembrane region" description="Helical" evidence="6">
    <location>
        <begin position="165"/>
        <end position="184"/>
    </location>
</feature>
<evidence type="ECO:0000256" key="3">
    <source>
        <dbReference type="ARBA" id="ARBA00022989"/>
    </source>
</evidence>
<dbReference type="NCBIfam" id="TIGR02783">
    <property type="entry name" value="TrbL_P"/>
    <property type="match status" value="1"/>
</dbReference>
<feature type="transmembrane region" description="Helical" evidence="6">
    <location>
        <begin position="20"/>
        <end position="43"/>
    </location>
</feature>
<keyword evidence="4 6" id="KW-0472">Membrane</keyword>
<dbReference type="Pfam" id="PF04610">
    <property type="entry name" value="TrbL"/>
    <property type="match status" value="1"/>
</dbReference>
<feature type="transmembrane region" description="Helical" evidence="6">
    <location>
        <begin position="55"/>
        <end position="73"/>
    </location>
</feature>
<evidence type="ECO:0000256" key="1">
    <source>
        <dbReference type="ARBA" id="ARBA00004141"/>
    </source>
</evidence>
<evidence type="ECO:0000313" key="8">
    <source>
        <dbReference type="Proteomes" id="UP000318294"/>
    </source>
</evidence>
<dbReference type="RefSeq" id="WP_144327910.1">
    <property type="nucleotide sequence ID" value="NZ_VJON01000010.1"/>
</dbReference>
<proteinExistence type="predicted"/>
<dbReference type="Proteomes" id="UP000318294">
    <property type="component" value="Unassembled WGS sequence"/>
</dbReference>
<dbReference type="AlphaFoldDB" id="A0A554XH17"/>
<feature type="compositionally biased region" description="Gly residues" evidence="5">
    <location>
        <begin position="402"/>
        <end position="420"/>
    </location>
</feature>
<comment type="caution">
    <text evidence="7">The sequence shown here is derived from an EMBL/GenBank/DDBJ whole genome shotgun (WGS) entry which is preliminary data.</text>
</comment>
<reference evidence="7 8" key="1">
    <citation type="submission" date="2019-07" db="EMBL/GenBank/DDBJ databases">
        <title>Tepidimonas charontis SPSP-6 draft genome.</title>
        <authorList>
            <person name="Da Costa M.S."/>
            <person name="Froufe H.J.C."/>
            <person name="Egas C."/>
            <person name="Albuquerque L."/>
        </authorList>
    </citation>
    <scope>NUCLEOTIDE SEQUENCE [LARGE SCALE GENOMIC DNA]</scope>
    <source>
        <strain evidence="7 8">SPSP-6</strain>
    </source>
</reference>
<name>A0A554XH17_9BURK</name>
<dbReference type="GO" id="GO:0016020">
    <property type="term" value="C:membrane"/>
    <property type="evidence" value="ECO:0007669"/>
    <property type="project" value="UniProtKB-SubCell"/>
</dbReference>
<sequence>MDMLDRMLSFMEATYSGWLSNALTIATALFGMLAVLELAWFGAQTVLKKGELSDLFGGVILKVAALGFFFTVIQQADSWIPLIQQSFEQAGQQISGSSLPTTPSALIDRGIRIAAQIWATDTSGYFWEVSDNLANAILLALTALTIIVSFVIIALQLFVVKAEMLVVMVAGALMLGFSGSRWTMNFAEKYFGYAVSTGGKLLVIFVLAGFGTEFANSLDTMATNVSGASKFAVSDMLSILGSSGVFAVMSFMIPSLAGSALSGAASLSLSNTASAASGMLSNAASGAAAVASPVARVSSMALGRAAAAFAPASAVGAVAGVGRGPAGAGGFGSVGGAVRAFGGGAAAGGAGGGVDRGAGVQAAVGAGKQERASADPGGASARGGGADAGGAPGFADPRVVRGGAGGAGGNAGGAGAGTTGAGDEIDPKAAQPGGGRLRDYREEEAEKKRDMRARASSGKLSRMLLKAADKTSAASDEMSAFAKRRRRMMPGDGHTGAAPGIRLGLGD</sequence>
<evidence type="ECO:0000313" key="7">
    <source>
        <dbReference type="EMBL" id="TSE35134.1"/>
    </source>
</evidence>
<keyword evidence="3 6" id="KW-1133">Transmembrane helix</keyword>
<feature type="compositionally biased region" description="Gly residues" evidence="5">
    <location>
        <begin position="380"/>
        <end position="392"/>
    </location>
</feature>
<comment type="subcellular location">
    <subcellularLocation>
        <location evidence="1">Membrane</location>
        <topology evidence="1">Multi-pass membrane protein</topology>
    </subcellularLocation>
</comment>